<dbReference type="EMBL" id="CAJNOM010000134">
    <property type="protein sequence ID" value="CAF1114991.1"/>
    <property type="molecule type" value="Genomic_DNA"/>
</dbReference>
<evidence type="ECO:0000256" key="18">
    <source>
        <dbReference type="ARBA" id="ARBA00042865"/>
    </source>
</evidence>
<comment type="caution">
    <text evidence="23">The sequence shown here is derived from an EMBL/GenBank/DDBJ whole genome shotgun (WGS) entry which is preliminary data.</text>
</comment>
<evidence type="ECO:0000256" key="17">
    <source>
        <dbReference type="ARBA" id="ARBA00023180"/>
    </source>
</evidence>
<organism evidence="23 24">
    <name type="scientific">Adineta steineri</name>
    <dbReference type="NCBI Taxonomy" id="433720"/>
    <lineage>
        <taxon>Eukaryota</taxon>
        <taxon>Metazoa</taxon>
        <taxon>Spiralia</taxon>
        <taxon>Gnathifera</taxon>
        <taxon>Rotifera</taxon>
        <taxon>Eurotatoria</taxon>
        <taxon>Bdelloidea</taxon>
        <taxon>Adinetida</taxon>
        <taxon>Adinetidae</taxon>
        <taxon>Adineta</taxon>
    </lineage>
</organism>
<evidence type="ECO:0000256" key="5">
    <source>
        <dbReference type="ARBA" id="ARBA00010195"/>
    </source>
</evidence>
<keyword evidence="15 21" id="KW-0472">Membrane</keyword>
<keyword evidence="24" id="KW-1185">Reference proteome</keyword>
<dbReference type="GO" id="GO:0050650">
    <property type="term" value="P:chondroitin sulfate proteoglycan biosynthetic process"/>
    <property type="evidence" value="ECO:0007669"/>
    <property type="project" value="TreeGrafter"/>
</dbReference>
<dbReference type="Proteomes" id="UP000663832">
    <property type="component" value="Unassembled WGS sequence"/>
</dbReference>
<keyword evidence="7" id="KW-0328">Glycosyltransferase</keyword>
<dbReference type="Pfam" id="PF12529">
    <property type="entry name" value="Xylo_C"/>
    <property type="match status" value="1"/>
</dbReference>
<dbReference type="GO" id="GO:0015012">
    <property type="term" value="P:heparan sulfate proteoglycan biosynthetic process"/>
    <property type="evidence" value="ECO:0007669"/>
    <property type="project" value="UniProtKB-UniPathway"/>
</dbReference>
<reference evidence="23" key="1">
    <citation type="submission" date="2021-02" db="EMBL/GenBank/DDBJ databases">
        <authorList>
            <person name="Nowell W R."/>
        </authorList>
    </citation>
    <scope>NUCLEOTIDE SEQUENCE</scope>
</reference>
<evidence type="ECO:0000256" key="7">
    <source>
        <dbReference type="ARBA" id="ARBA00022676"/>
    </source>
</evidence>
<comment type="similarity">
    <text evidence="5">Belongs to the glycosyltransferase 14 family. XylT subfamily.</text>
</comment>
<name>A0A814Q771_9BILA</name>
<keyword evidence="10" id="KW-0479">Metal-binding</keyword>
<feature type="transmembrane region" description="Helical" evidence="21">
    <location>
        <begin position="20"/>
        <end position="37"/>
    </location>
</feature>
<evidence type="ECO:0000256" key="6">
    <source>
        <dbReference type="ARBA" id="ARBA00011972"/>
    </source>
</evidence>
<dbReference type="GO" id="GO:0046872">
    <property type="term" value="F:metal ion binding"/>
    <property type="evidence" value="ECO:0007669"/>
    <property type="project" value="UniProtKB-KW"/>
</dbReference>
<feature type="compositionally biased region" description="Polar residues" evidence="20">
    <location>
        <begin position="1186"/>
        <end position="1197"/>
    </location>
</feature>
<evidence type="ECO:0000256" key="1">
    <source>
        <dbReference type="ARBA" id="ARBA00004323"/>
    </source>
</evidence>
<evidence type="ECO:0000256" key="15">
    <source>
        <dbReference type="ARBA" id="ARBA00023136"/>
    </source>
</evidence>
<keyword evidence="11" id="KW-0256">Endoplasmic reticulum</keyword>
<evidence type="ECO:0000256" key="19">
    <source>
        <dbReference type="ARBA" id="ARBA00047847"/>
    </source>
</evidence>
<evidence type="ECO:0000256" key="13">
    <source>
        <dbReference type="ARBA" id="ARBA00022989"/>
    </source>
</evidence>
<evidence type="ECO:0000256" key="21">
    <source>
        <dbReference type="SAM" id="Phobius"/>
    </source>
</evidence>
<accession>A0A814Q771</accession>
<evidence type="ECO:0000259" key="22">
    <source>
        <dbReference type="Pfam" id="PF12529"/>
    </source>
</evidence>
<evidence type="ECO:0000313" key="24">
    <source>
        <dbReference type="Proteomes" id="UP000663832"/>
    </source>
</evidence>
<evidence type="ECO:0000256" key="11">
    <source>
        <dbReference type="ARBA" id="ARBA00022824"/>
    </source>
</evidence>
<evidence type="ECO:0000256" key="3">
    <source>
        <dbReference type="ARBA" id="ARBA00004840"/>
    </source>
</evidence>
<dbReference type="GO" id="GO:0000139">
    <property type="term" value="C:Golgi membrane"/>
    <property type="evidence" value="ECO:0007669"/>
    <property type="project" value="UniProtKB-SubCell"/>
</dbReference>
<comment type="catalytic activity">
    <reaction evidence="19">
        <text>UDP-alpha-D-xylose + L-seryl-[protein] = 3-O-(beta-D-xylosyl)-L-seryl-[protein] + UDP + H(+)</text>
        <dbReference type="Rhea" id="RHEA:50192"/>
        <dbReference type="Rhea" id="RHEA-COMP:9863"/>
        <dbReference type="Rhea" id="RHEA-COMP:12567"/>
        <dbReference type="ChEBI" id="CHEBI:15378"/>
        <dbReference type="ChEBI" id="CHEBI:29999"/>
        <dbReference type="ChEBI" id="CHEBI:57632"/>
        <dbReference type="ChEBI" id="CHEBI:58223"/>
        <dbReference type="ChEBI" id="CHEBI:132085"/>
        <dbReference type="EC" id="2.4.2.26"/>
    </reaction>
</comment>
<dbReference type="PANTHER" id="PTHR46025:SF3">
    <property type="entry name" value="XYLOSYLTRANSFERASE OXT"/>
    <property type="match status" value="1"/>
</dbReference>
<dbReference type="UniPathway" id="UPA00755"/>
<dbReference type="OrthoDB" id="2019572at2759"/>
<feature type="region of interest" description="Disordered" evidence="20">
    <location>
        <begin position="1287"/>
        <end position="1310"/>
    </location>
</feature>
<evidence type="ECO:0000256" key="9">
    <source>
        <dbReference type="ARBA" id="ARBA00022692"/>
    </source>
</evidence>
<gene>
    <name evidence="23" type="ORF">QVE165_LOCUS21064</name>
</gene>
<feature type="region of interest" description="Disordered" evidence="20">
    <location>
        <begin position="1184"/>
        <end position="1208"/>
    </location>
</feature>
<dbReference type="PANTHER" id="PTHR46025">
    <property type="entry name" value="XYLOSYLTRANSFERASE OXT"/>
    <property type="match status" value="1"/>
</dbReference>
<keyword evidence="12" id="KW-0735">Signal-anchor</keyword>
<feature type="region of interest" description="Disordered" evidence="20">
    <location>
        <begin position="1062"/>
        <end position="1086"/>
    </location>
</feature>
<keyword evidence="16" id="KW-1015">Disulfide bond</keyword>
<evidence type="ECO:0000256" key="4">
    <source>
        <dbReference type="ARBA" id="ARBA00005093"/>
    </source>
</evidence>
<evidence type="ECO:0000313" key="23">
    <source>
        <dbReference type="EMBL" id="CAF1114991.1"/>
    </source>
</evidence>
<protein>
    <recommendedName>
        <fullName evidence="6">protein xylosyltransferase</fullName>
        <ecNumber evidence="6">2.4.2.26</ecNumber>
    </recommendedName>
    <alternativeName>
        <fullName evidence="18">Peptide O-xylosyltransferase</fullName>
    </alternativeName>
</protein>
<dbReference type="InterPro" id="IPR024448">
    <property type="entry name" value="XylT_C"/>
</dbReference>
<dbReference type="GO" id="GO:0030158">
    <property type="term" value="F:protein xylosyltransferase activity"/>
    <property type="evidence" value="ECO:0007669"/>
    <property type="project" value="UniProtKB-EC"/>
</dbReference>
<dbReference type="EC" id="2.4.2.26" evidence="6"/>
<sequence>MIRWIIRPYQRRFRSRRSIIFPIVIFMLTTILLYTRVEYYTLTTNYINSSSLSSKITYDIQSTSINFICELKNDTIRAINQAPSDYCKEKIKNISCQIDSTPNFFPTSLPRFCPIRKGNFGDIIGCISNEDNSTYGTNKLEVFNTDIMCIDHCLKLSVSFAEYKEFTNQCSCLSTFDNQRRLITSDRKCSDISIANNNSRKSLVTLYRTGYIDFGNHLEKRRHIQNSNETIIIFFLTVGGRRNLRQIKRLIRTIYLQQHYYLIHVDSREKYLHQELIKLSENISNIHVTNRRYPTTWGASTLLTAHLEAFKQIFDELKWNFTFILNLSESDFPLKPIQVLTNFLSMYTSYNFLRTHNREPFKFIKSQGMFHTFIHCNNYMYRIGSRSLIQNIVYDGGSDWYVLNREFVHYITYGNDELINGLRHVFNYSLLPCETFFHTLLSNSIYCDTYIRNNLRRVHWNRQRGCKCQHKHVVDWCGCSPLVYRSIDKTILNDTIDKPIFFARKFDASIDETIIDWLDEKISRRDLSNSALYLQNIYHFNDDTNNLTNVLKLIDLYARTLLIDYQQYRRNCFRDDKFHLEQIHFIFQLSIFQGYSLQYKFNDGEQFELFIKLNSLTAQHSNQIKRFEVGLELDSKEIVFIDRSRTFIEPKVIKALIEWQNMTNNDTSLIIHNPNGAILQRVKLVPSNEPVIIDIFFPVESSPNLIGIWQMSIVKENQEDVLASLNFLVLLSNVEQFLNNQYLTIIKHFWTISNFCSVPIKSSLCQSLSNETIATKFKDIDNCFQQRWSFFFFDIKSDSDSDDDDDDDCDSLPKKSSRYYFQPPLSPHRHYQYTRRRIPNRYSDIVGPSPTNNFLQQKDPIIQDKRTFLSSSQVNRSLINNRRRQSLKPIHETDYCFNTNRKKSREIRNHYHHHEQPIKHNDALAHRMQAAMSTELMHSLDRNFVFGDRKQTKNHLLMTRSHSFNICTTWNKKSQRNSYQHLIPRVKISNFNFENFPIEEPTPDYDEHSEDFIIRTIQSEHKIDEEPAIDYNDSKPNLECEIDNKSSTNSDLGVSSSFIIPQTSTTNSDEQTLTPPKPPPLPNLNNNQKKFTFRCRTIADKLSSDHKLILKDEEEIKSTELIQTSQEIPLKPHYFHISKDDNLRKISQSHSSSTYSSLTQINNHETEITTLCAKPSVTDEQIHDCLSSSSPATSTGLDNEYEHHSSSSKIYNDYKKRTSLTSISTNPIANHSIIIHPMHTRIGLRSSTSSSSTNEKLTDMTLSSKQMNVCVINQLNDHLSTRFRKQQQESYSNNTTDHISYDPPPEHMSENNIQSNLYDEPNDIPIISSSSIPPPPPPLPAGGFRPIQPSNNRSSIPQHISSTTMTLPREINNSDKRCSTGTSTISSNLSDSRILCELRENPLFTRAKQHLNIEPGSNGRRSGRRLIGSTSNLTNIVTPVRTTNETVSYLRLDNCSKTPLNKSVESNNKETIIMLPNELDAIIGKRTTSTNDINQIKSRSSIKSLTSTQYRQSELELIFQKRAQRSEQNLT</sequence>
<evidence type="ECO:0000256" key="12">
    <source>
        <dbReference type="ARBA" id="ARBA00022968"/>
    </source>
</evidence>
<dbReference type="UniPathway" id="UPA00756"/>
<proteinExistence type="inferred from homology"/>
<evidence type="ECO:0000256" key="14">
    <source>
        <dbReference type="ARBA" id="ARBA00023034"/>
    </source>
</evidence>
<comment type="pathway">
    <text evidence="3">Glycan metabolism; chondroitin sulfate biosynthesis.</text>
</comment>
<evidence type="ECO:0000256" key="20">
    <source>
        <dbReference type="SAM" id="MobiDB-lite"/>
    </source>
</evidence>
<dbReference type="InterPro" id="IPR043538">
    <property type="entry name" value="XYLT"/>
</dbReference>
<feature type="domain" description="Xylosyltransferase C-terminal" evidence="22">
    <location>
        <begin position="529"/>
        <end position="678"/>
    </location>
</feature>
<comment type="subcellular location">
    <subcellularLocation>
        <location evidence="2">Endoplasmic reticulum membrane</location>
        <topology evidence="2">Single-pass type II membrane protein</topology>
    </subcellularLocation>
    <subcellularLocation>
        <location evidence="1">Golgi apparatus membrane</location>
        <topology evidence="1">Single-pass type II membrane protein</topology>
    </subcellularLocation>
</comment>
<keyword evidence="9 21" id="KW-0812">Transmembrane</keyword>
<evidence type="ECO:0000256" key="8">
    <source>
        <dbReference type="ARBA" id="ARBA00022679"/>
    </source>
</evidence>
<keyword evidence="8" id="KW-0808">Transferase</keyword>
<feature type="compositionally biased region" description="Polar residues" evidence="20">
    <location>
        <begin position="1288"/>
        <end position="1298"/>
    </location>
</feature>
<keyword evidence="14" id="KW-0333">Golgi apparatus</keyword>
<keyword evidence="13 21" id="KW-1133">Transmembrane helix</keyword>
<comment type="pathway">
    <text evidence="4">Glycan metabolism; heparan sulfate biosynthesis.</text>
</comment>
<evidence type="ECO:0000256" key="2">
    <source>
        <dbReference type="ARBA" id="ARBA00004648"/>
    </source>
</evidence>
<evidence type="ECO:0000256" key="10">
    <source>
        <dbReference type="ARBA" id="ARBA00022723"/>
    </source>
</evidence>
<dbReference type="InterPro" id="IPR003406">
    <property type="entry name" value="Glyco_trans_14"/>
</dbReference>
<dbReference type="Pfam" id="PF02485">
    <property type="entry name" value="Branch"/>
    <property type="match status" value="1"/>
</dbReference>
<evidence type="ECO:0000256" key="16">
    <source>
        <dbReference type="ARBA" id="ARBA00023157"/>
    </source>
</evidence>
<keyword evidence="17" id="KW-0325">Glycoprotein</keyword>
<dbReference type="GO" id="GO:0005789">
    <property type="term" value="C:endoplasmic reticulum membrane"/>
    <property type="evidence" value="ECO:0007669"/>
    <property type="project" value="UniProtKB-SubCell"/>
</dbReference>